<evidence type="ECO:0000313" key="5">
    <source>
        <dbReference type="Proteomes" id="UP000033881"/>
    </source>
</evidence>
<protein>
    <recommendedName>
        <fullName evidence="3">Cohesin domain-containing protein</fullName>
    </recommendedName>
</protein>
<comment type="caution">
    <text evidence="4">The sequence shown here is derived from an EMBL/GenBank/DDBJ whole genome shotgun (WGS) entry which is preliminary data.</text>
</comment>
<gene>
    <name evidence="4" type="ORF">UT24_C0009G0131</name>
</gene>
<keyword evidence="2" id="KW-0732">Signal</keyword>
<evidence type="ECO:0000256" key="1">
    <source>
        <dbReference type="SAM" id="Phobius"/>
    </source>
</evidence>
<accession>A0A0G0M9N9</accession>
<keyword evidence="1" id="KW-0472">Membrane</keyword>
<feature type="domain" description="Cohesin" evidence="3">
    <location>
        <begin position="40"/>
        <end position="145"/>
    </location>
</feature>
<keyword evidence="1" id="KW-0812">Transmembrane</keyword>
<dbReference type="Proteomes" id="UP000033881">
    <property type="component" value="Unassembled WGS sequence"/>
</dbReference>
<keyword evidence="1" id="KW-1133">Transmembrane helix</keyword>
<sequence length="253" mass="27267">MTDAKKVFFLSFLLLFGLSRTALATNSSISFSENAISLAEGSQKKVDVVLDPGGAEVIGIDLFIKYDPKYVKVIEIEDLKAFSTSPAQSVDNDSGSVEIAFSNDYSVFTTEKKSVAKITFEGRERTESTNVSFDFSPGSSTDSNVVVSEGVDILIRTGSLLVKVESPASELTPGVSVTSDNTSDKDTSSKLNPFRKKEGIVKGAEDSLTIKSDDNDSKLSGNSYIYFLVVFGLLISGGLSGYFIGRIGRKRRI</sequence>
<dbReference type="SUPFAM" id="SSF49384">
    <property type="entry name" value="Carbohydrate-binding domain"/>
    <property type="match status" value="1"/>
</dbReference>
<dbReference type="InterPro" id="IPR008965">
    <property type="entry name" value="CBM2/CBM3_carb-bd_dom_sf"/>
</dbReference>
<dbReference type="AlphaFoldDB" id="A0A0G0M9N9"/>
<dbReference type="Pfam" id="PF00963">
    <property type="entry name" value="Cohesin"/>
    <property type="match status" value="1"/>
</dbReference>
<evidence type="ECO:0000313" key="4">
    <source>
        <dbReference type="EMBL" id="KKR00814.1"/>
    </source>
</evidence>
<evidence type="ECO:0000259" key="3">
    <source>
        <dbReference type="Pfam" id="PF00963"/>
    </source>
</evidence>
<feature type="transmembrane region" description="Helical" evidence="1">
    <location>
        <begin position="224"/>
        <end position="244"/>
    </location>
</feature>
<name>A0A0G0M9N9_9BACT</name>
<feature type="signal peptide" evidence="2">
    <location>
        <begin position="1"/>
        <end position="24"/>
    </location>
</feature>
<feature type="chain" id="PRO_5002533607" description="Cohesin domain-containing protein" evidence="2">
    <location>
        <begin position="25"/>
        <end position="253"/>
    </location>
</feature>
<reference evidence="4 5" key="1">
    <citation type="journal article" date="2015" name="Nature">
        <title>rRNA introns, odd ribosomes, and small enigmatic genomes across a large radiation of phyla.</title>
        <authorList>
            <person name="Brown C.T."/>
            <person name="Hug L.A."/>
            <person name="Thomas B.C."/>
            <person name="Sharon I."/>
            <person name="Castelle C.J."/>
            <person name="Singh A."/>
            <person name="Wilkins M.J."/>
            <person name="Williams K.H."/>
            <person name="Banfield J.F."/>
        </authorList>
    </citation>
    <scope>NUCLEOTIDE SEQUENCE [LARGE SCALE GENOMIC DNA]</scope>
</reference>
<dbReference type="GO" id="GO:0030246">
    <property type="term" value="F:carbohydrate binding"/>
    <property type="evidence" value="ECO:0007669"/>
    <property type="project" value="InterPro"/>
</dbReference>
<evidence type="ECO:0000256" key="2">
    <source>
        <dbReference type="SAM" id="SignalP"/>
    </source>
</evidence>
<organism evidence="4 5">
    <name type="scientific">Candidatus Woesebacteria bacterium GW2011_GWB1_39_12</name>
    <dbReference type="NCBI Taxonomy" id="1618574"/>
    <lineage>
        <taxon>Bacteria</taxon>
        <taxon>Candidatus Woeseibacteriota</taxon>
    </lineage>
</organism>
<dbReference type="InterPro" id="IPR002102">
    <property type="entry name" value="Cohesin_dom"/>
</dbReference>
<proteinExistence type="predicted"/>
<dbReference type="STRING" id="1618574.UT24_C0009G0131"/>
<dbReference type="GO" id="GO:0000272">
    <property type="term" value="P:polysaccharide catabolic process"/>
    <property type="evidence" value="ECO:0007669"/>
    <property type="project" value="InterPro"/>
</dbReference>
<dbReference type="EMBL" id="LBWB01000009">
    <property type="protein sequence ID" value="KKR00814.1"/>
    <property type="molecule type" value="Genomic_DNA"/>
</dbReference>
<dbReference type="Gene3D" id="2.60.40.680">
    <property type="match status" value="1"/>
</dbReference>